<evidence type="ECO:0000313" key="3">
    <source>
        <dbReference type="Proteomes" id="UP001152622"/>
    </source>
</evidence>
<protein>
    <recommendedName>
        <fullName evidence="4">Transcriptional activator MN1</fullName>
    </recommendedName>
</protein>
<dbReference type="PANTHER" id="PTHR15821:SF0">
    <property type="entry name" value="TRANSCRIPTIONAL ACTIVATOR MN1"/>
    <property type="match status" value="1"/>
</dbReference>
<feature type="compositionally biased region" description="Polar residues" evidence="1">
    <location>
        <begin position="647"/>
        <end position="662"/>
    </location>
</feature>
<evidence type="ECO:0000256" key="1">
    <source>
        <dbReference type="SAM" id="MobiDB-lite"/>
    </source>
</evidence>
<organism evidence="2 3">
    <name type="scientific">Synaphobranchus kaupii</name>
    <name type="common">Kaup's arrowtooth eel</name>
    <dbReference type="NCBI Taxonomy" id="118154"/>
    <lineage>
        <taxon>Eukaryota</taxon>
        <taxon>Metazoa</taxon>
        <taxon>Chordata</taxon>
        <taxon>Craniata</taxon>
        <taxon>Vertebrata</taxon>
        <taxon>Euteleostomi</taxon>
        <taxon>Actinopterygii</taxon>
        <taxon>Neopterygii</taxon>
        <taxon>Teleostei</taxon>
        <taxon>Anguilliformes</taxon>
        <taxon>Synaphobranchidae</taxon>
        <taxon>Synaphobranchus</taxon>
    </lineage>
</organism>
<name>A0A9Q1E4S0_SYNKA</name>
<feature type="compositionally biased region" description="Basic residues" evidence="1">
    <location>
        <begin position="84"/>
        <end position="101"/>
    </location>
</feature>
<feature type="compositionally biased region" description="Gly residues" evidence="1">
    <location>
        <begin position="531"/>
        <end position="542"/>
    </location>
</feature>
<dbReference type="GO" id="GO:0006355">
    <property type="term" value="P:regulation of DNA-templated transcription"/>
    <property type="evidence" value="ECO:0007669"/>
    <property type="project" value="InterPro"/>
</dbReference>
<accession>A0A9Q1E4S0</accession>
<feature type="region of interest" description="Disordered" evidence="1">
    <location>
        <begin position="321"/>
        <end position="364"/>
    </location>
</feature>
<feature type="compositionally biased region" description="Low complexity" evidence="1">
    <location>
        <begin position="146"/>
        <end position="161"/>
    </location>
</feature>
<gene>
    <name evidence="2" type="ORF">SKAU_G00427920</name>
</gene>
<proteinExistence type="predicted"/>
<comment type="caution">
    <text evidence="2">The sequence shown here is derived from an EMBL/GenBank/DDBJ whole genome shotgun (WGS) entry which is preliminary data.</text>
</comment>
<dbReference type="EMBL" id="JAINUF010000031">
    <property type="protein sequence ID" value="KAJ8332247.1"/>
    <property type="molecule type" value="Genomic_DNA"/>
</dbReference>
<dbReference type="InterPro" id="IPR037644">
    <property type="entry name" value="MN1"/>
</dbReference>
<feature type="compositionally biased region" description="Polar residues" evidence="1">
    <location>
        <begin position="325"/>
        <end position="334"/>
    </location>
</feature>
<dbReference type="PANTHER" id="PTHR15821">
    <property type="entry name" value="PROTEIN MN1"/>
    <property type="match status" value="1"/>
</dbReference>
<feature type="compositionally biased region" description="Low complexity" evidence="1">
    <location>
        <begin position="73"/>
        <end position="82"/>
    </location>
</feature>
<feature type="compositionally biased region" description="Polar residues" evidence="1">
    <location>
        <begin position="343"/>
        <end position="352"/>
    </location>
</feature>
<sequence length="703" mass="74851">MSSHYKGPGFHAGGPPPGAVEPGIESPMLGLNMNMNGEQYSFHARGHAEMHAAGIQPPPPQQQQQQPAPPSMHGFFGNQQPHHGGGHPHGHHPHPHQHHPHFGGSFGGPDPGASCLHGGRLMGYNGNGMGPQQGFSEGFDPLVEAGQPGDGFTPQPQQQQQRSGNIPDFQHHGPPGASHAVPAPCLPLDQSPNRAASFHGLSGSSSETHGLESRRLPPQGNVEGIDYSYSSEPPSGHFDVPVFSPESESQLPHYGAGRQVAGGNFPGNPGMTRAPGMQSISKGQQQAQQQHGVFFERFGSGRKMSVGMEPGMGVRHPIMQQQQQASLLARQNSCPPALPRPPQSESGSSNPGMQDGGVMMPGQHNQFEYPIHRLENRNLHPYGDPMFGMQQQQQAPPPPPPQQPPNQRLQHFDSPYLSMPKRPRFDFPASHSGDGCSSWNGGGGMHNPPGVESHLSPSAYPVLPGDFTPPVAESFPPGPPQLQHAGPEPQSLQQRQNAALMIKQMASRNQQQRMRQQQPSLQQLGHHGDVTQGGGMVHGGPVGNMPPPQPNFERENGARLANFEAQNPHMNQESAWFSGPPHQPGEMLSRRIGGDAAPHEMGLPQNGSGGMMFRNVPGVNGMGLPDSMRLPGDGHVQALHSPGLHSQFGNNLGALSQMQSPGAGQPPRGEHIAGRLHPSARVPPPGPALHRQQAGGALPGELQ</sequence>
<feature type="region of interest" description="Disordered" evidence="1">
    <location>
        <begin position="377"/>
        <end position="554"/>
    </location>
</feature>
<dbReference type="OrthoDB" id="9881263at2759"/>
<evidence type="ECO:0000313" key="2">
    <source>
        <dbReference type="EMBL" id="KAJ8332247.1"/>
    </source>
</evidence>
<feature type="region of interest" description="Disordered" evidence="1">
    <location>
        <begin position="1"/>
        <end position="25"/>
    </location>
</feature>
<reference evidence="2" key="1">
    <citation type="journal article" date="2023" name="Science">
        <title>Genome structures resolve the early diversification of teleost fishes.</title>
        <authorList>
            <person name="Parey E."/>
            <person name="Louis A."/>
            <person name="Montfort J."/>
            <person name="Bouchez O."/>
            <person name="Roques C."/>
            <person name="Iampietro C."/>
            <person name="Lluch J."/>
            <person name="Castinel A."/>
            <person name="Donnadieu C."/>
            <person name="Desvignes T."/>
            <person name="Floi Bucao C."/>
            <person name="Jouanno E."/>
            <person name="Wen M."/>
            <person name="Mejri S."/>
            <person name="Dirks R."/>
            <person name="Jansen H."/>
            <person name="Henkel C."/>
            <person name="Chen W.J."/>
            <person name="Zahm M."/>
            <person name="Cabau C."/>
            <person name="Klopp C."/>
            <person name="Thompson A.W."/>
            <person name="Robinson-Rechavi M."/>
            <person name="Braasch I."/>
            <person name="Lecointre G."/>
            <person name="Bobe J."/>
            <person name="Postlethwait J.H."/>
            <person name="Berthelot C."/>
            <person name="Roest Crollius H."/>
            <person name="Guiguen Y."/>
        </authorList>
    </citation>
    <scope>NUCLEOTIDE SEQUENCE</scope>
    <source>
        <strain evidence="2">WJC10195</strain>
    </source>
</reference>
<feature type="region of interest" description="Disordered" evidence="1">
    <location>
        <begin position="639"/>
        <end position="703"/>
    </location>
</feature>
<feature type="region of interest" description="Disordered" evidence="1">
    <location>
        <begin position="52"/>
        <end position="111"/>
    </location>
</feature>
<feature type="compositionally biased region" description="Low complexity" evidence="1">
    <location>
        <begin position="504"/>
        <end position="524"/>
    </location>
</feature>
<dbReference type="AlphaFoldDB" id="A0A9Q1E4S0"/>
<feature type="compositionally biased region" description="Pro residues" evidence="1">
    <location>
        <begin position="395"/>
        <end position="404"/>
    </location>
</feature>
<dbReference type="Proteomes" id="UP001152622">
    <property type="component" value="Unassembled WGS sequence"/>
</dbReference>
<keyword evidence="3" id="KW-1185">Reference proteome</keyword>
<feature type="region of interest" description="Disordered" evidence="1">
    <location>
        <begin position="126"/>
        <end position="238"/>
    </location>
</feature>
<evidence type="ECO:0008006" key="4">
    <source>
        <dbReference type="Google" id="ProtNLM"/>
    </source>
</evidence>